<dbReference type="SUPFAM" id="SSF51230">
    <property type="entry name" value="Single hybrid motif"/>
    <property type="match status" value="1"/>
</dbReference>
<dbReference type="Gene3D" id="2.40.50.100">
    <property type="match status" value="1"/>
</dbReference>
<dbReference type="PANTHER" id="PTHR45266:SF3">
    <property type="entry name" value="OXALOACETATE DECARBOXYLASE ALPHA CHAIN"/>
    <property type="match status" value="1"/>
</dbReference>
<accession>A0A4Z0R6U9</accession>
<gene>
    <name evidence="3" type="ORF">E4K67_13325</name>
</gene>
<organism evidence="3 4">
    <name type="scientific">Desulfosporosinus fructosivorans</name>
    <dbReference type="NCBI Taxonomy" id="2018669"/>
    <lineage>
        <taxon>Bacteria</taxon>
        <taxon>Bacillati</taxon>
        <taxon>Bacillota</taxon>
        <taxon>Clostridia</taxon>
        <taxon>Eubacteriales</taxon>
        <taxon>Desulfitobacteriaceae</taxon>
        <taxon>Desulfosporosinus</taxon>
    </lineage>
</organism>
<feature type="domain" description="Lipoyl-binding" evidence="2">
    <location>
        <begin position="1"/>
        <end position="70"/>
    </location>
</feature>
<name>A0A4Z0R6U9_9FIRM</name>
<dbReference type="InterPro" id="IPR011053">
    <property type="entry name" value="Single_hybrid_motif"/>
</dbReference>
<reference evidence="3 4" key="1">
    <citation type="submission" date="2019-03" db="EMBL/GenBank/DDBJ databases">
        <title>Draft Genome Sequence of Desulfosporosinus fructosivorans Strain 63.6F, Isolated from Marine Sediment in the Baltic Sea.</title>
        <authorList>
            <person name="Hausmann B."/>
            <person name="Vandieken V."/>
            <person name="Pjevac P."/>
            <person name="Schreck K."/>
            <person name="Herbold C.W."/>
            <person name="Loy A."/>
        </authorList>
    </citation>
    <scope>NUCLEOTIDE SEQUENCE [LARGE SCALE GENOMIC DNA]</scope>
    <source>
        <strain evidence="3 4">63.6F</strain>
    </source>
</reference>
<dbReference type="OrthoDB" id="163546at2"/>
<dbReference type="Proteomes" id="UP000298460">
    <property type="component" value="Unassembled WGS sequence"/>
</dbReference>
<keyword evidence="1" id="KW-0092">Biotin</keyword>
<evidence type="ECO:0000313" key="3">
    <source>
        <dbReference type="EMBL" id="TGE37697.1"/>
    </source>
</evidence>
<dbReference type="CDD" id="cd06850">
    <property type="entry name" value="biotinyl_domain"/>
    <property type="match status" value="1"/>
</dbReference>
<evidence type="ECO:0000259" key="2">
    <source>
        <dbReference type="PROSITE" id="PS50968"/>
    </source>
</evidence>
<dbReference type="EMBL" id="SPQQ01000004">
    <property type="protein sequence ID" value="TGE37697.1"/>
    <property type="molecule type" value="Genomic_DNA"/>
</dbReference>
<dbReference type="InterPro" id="IPR000089">
    <property type="entry name" value="Biotin_lipoyl"/>
</dbReference>
<sequence>MGNLVSPLAGNVWKINVSVGDVVEMDDEVIILEALKMETPIYASDAGTVVKIAVKEGESVSEDQVLVVIE</sequence>
<evidence type="ECO:0000313" key="4">
    <source>
        <dbReference type="Proteomes" id="UP000298460"/>
    </source>
</evidence>
<dbReference type="FunFam" id="2.40.50.100:FF:000003">
    <property type="entry name" value="Acetyl-CoA carboxylase biotin carboxyl carrier protein"/>
    <property type="match status" value="1"/>
</dbReference>
<dbReference type="PANTHER" id="PTHR45266">
    <property type="entry name" value="OXALOACETATE DECARBOXYLASE ALPHA CHAIN"/>
    <property type="match status" value="1"/>
</dbReference>
<dbReference type="RefSeq" id="WP_135547460.1">
    <property type="nucleotide sequence ID" value="NZ_SPQQ01000004.1"/>
</dbReference>
<proteinExistence type="predicted"/>
<dbReference type="Pfam" id="PF00364">
    <property type="entry name" value="Biotin_lipoyl"/>
    <property type="match status" value="1"/>
</dbReference>
<dbReference type="PROSITE" id="PS50968">
    <property type="entry name" value="BIOTINYL_LIPOYL"/>
    <property type="match status" value="1"/>
</dbReference>
<dbReference type="AlphaFoldDB" id="A0A4Z0R6U9"/>
<dbReference type="InterPro" id="IPR050709">
    <property type="entry name" value="Biotin_Carboxyl_Carrier/Decarb"/>
</dbReference>
<evidence type="ECO:0000256" key="1">
    <source>
        <dbReference type="ARBA" id="ARBA00023267"/>
    </source>
</evidence>
<comment type="caution">
    <text evidence="3">The sequence shown here is derived from an EMBL/GenBank/DDBJ whole genome shotgun (WGS) entry which is preliminary data.</text>
</comment>
<keyword evidence="4" id="KW-1185">Reference proteome</keyword>
<protein>
    <submittedName>
        <fullName evidence="3">Acetyl-CoA carboxylase biotin carboxyl carrier protein subunit</fullName>
    </submittedName>
</protein>